<proteinExistence type="inferred from homology"/>
<evidence type="ECO:0000259" key="9">
    <source>
        <dbReference type="Pfam" id="PF01915"/>
    </source>
</evidence>
<dbReference type="InterPro" id="IPR002772">
    <property type="entry name" value="Glyco_hydro_3_C"/>
</dbReference>
<dbReference type="InterPro" id="IPR017853">
    <property type="entry name" value="GH"/>
</dbReference>
<dbReference type="InterPro" id="IPR036881">
    <property type="entry name" value="Glyco_hydro_3_C_sf"/>
</dbReference>
<dbReference type="PRINTS" id="PR00133">
    <property type="entry name" value="GLHYDRLASE3"/>
</dbReference>
<dbReference type="Gene3D" id="3.20.20.300">
    <property type="entry name" value="Glycoside hydrolase, family 3, N-terminal domain"/>
    <property type="match status" value="1"/>
</dbReference>
<dbReference type="InterPro" id="IPR051915">
    <property type="entry name" value="Cellulose_Degrad_GH3"/>
</dbReference>
<gene>
    <name evidence="10" type="ORF">QU605_01460</name>
</gene>
<dbReference type="EMBL" id="JAUDUY010000001">
    <property type="protein sequence ID" value="MDM9630119.1"/>
    <property type="molecule type" value="Genomic_DNA"/>
</dbReference>
<reference evidence="10" key="1">
    <citation type="submission" date="2023-06" db="EMBL/GenBank/DDBJ databases">
        <title>Robiginitalea aurantiacus sp. nov. and Algoriphagus sediminis sp. nov., isolated from coastal sediment.</title>
        <authorList>
            <person name="Zhou Z.Y."/>
            <person name="An J."/>
            <person name="Jia Y.W."/>
            <person name="Du Z.J."/>
        </authorList>
    </citation>
    <scope>NUCLEOTIDE SEQUENCE</scope>
    <source>
        <strain evidence="10">M39</strain>
    </source>
</reference>
<evidence type="ECO:0000313" key="10">
    <source>
        <dbReference type="EMBL" id="MDM9630119.1"/>
    </source>
</evidence>
<evidence type="ECO:0000256" key="1">
    <source>
        <dbReference type="ARBA" id="ARBA00000448"/>
    </source>
</evidence>
<keyword evidence="6" id="KW-0326">Glycosidase</keyword>
<protein>
    <recommendedName>
        <fullName evidence="3">beta-glucosidase</fullName>
        <ecNumber evidence="3">3.2.1.21</ecNumber>
    </recommendedName>
</protein>
<keyword evidence="4" id="KW-0732">Signal</keyword>
<keyword evidence="11" id="KW-1185">Reference proteome</keyword>
<dbReference type="RefSeq" id="WP_289723482.1">
    <property type="nucleotide sequence ID" value="NZ_JAUDUY010000001.1"/>
</dbReference>
<dbReference type="Pfam" id="PF00933">
    <property type="entry name" value="Glyco_hydro_3"/>
    <property type="match status" value="1"/>
</dbReference>
<feature type="domain" description="Glycoside hydrolase family 3 C-terminal" evidence="9">
    <location>
        <begin position="516"/>
        <end position="756"/>
    </location>
</feature>
<evidence type="ECO:0000256" key="2">
    <source>
        <dbReference type="ARBA" id="ARBA00005336"/>
    </source>
</evidence>
<dbReference type="Pfam" id="PF01915">
    <property type="entry name" value="Glyco_hydro_3_C"/>
    <property type="match status" value="1"/>
</dbReference>
<dbReference type="EC" id="3.2.1.21" evidence="3"/>
<evidence type="ECO:0000259" key="8">
    <source>
        <dbReference type="Pfam" id="PF00933"/>
    </source>
</evidence>
<accession>A0ABT7WB23</accession>
<dbReference type="InterPro" id="IPR036962">
    <property type="entry name" value="Glyco_hydro_3_N_sf"/>
</dbReference>
<comment type="caution">
    <text evidence="10">The sequence shown here is derived from an EMBL/GenBank/DDBJ whole genome shotgun (WGS) entry which is preliminary data.</text>
</comment>
<dbReference type="SUPFAM" id="SSF51445">
    <property type="entry name" value="(Trans)glycosidases"/>
    <property type="match status" value="1"/>
</dbReference>
<feature type="domain" description="Glycoside hydrolase family 3 N-terminal" evidence="8">
    <location>
        <begin position="133"/>
        <end position="439"/>
    </location>
</feature>
<evidence type="ECO:0000256" key="4">
    <source>
        <dbReference type="ARBA" id="ARBA00022729"/>
    </source>
</evidence>
<dbReference type="Proteomes" id="UP001174839">
    <property type="component" value="Unassembled WGS sequence"/>
</dbReference>
<comment type="catalytic activity">
    <reaction evidence="1">
        <text>Hydrolysis of terminal, non-reducing beta-D-glucosyl residues with release of beta-D-glucose.</text>
        <dbReference type="EC" id="3.2.1.21"/>
    </reaction>
</comment>
<dbReference type="PANTHER" id="PTHR30620:SF16">
    <property type="entry name" value="LYSOSOMAL BETA GLUCOSIDASE"/>
    <property type="match status" value="1"/>
</dbReference>
<dbReference type="InterPro" id="IPR001764">
    <property type="entry name" value="Glyco_hydro_3_N"/>
</dbReference>
<comment type="similarity">
    <text evidence="2">Belongs to the glycosyl hydrolase 3 family.</text>
</comment>
<evidence type="ECO:0000313" key="11">
    <source>
        <dbReference type="Proteomes" id="UP001174839"/>
    </source>
</evidence>
<evidence type="ECO:0000256" key="7">
    <source>
        <dbReference type="SAM" id="MobiDB-lite"/>
    </source>
</evidence>
<dbReference type="PANTHER" id="PTHR30620">
    <property type="entry name" value="PERIPLASMIC BETA-GLUCOSIDASE-RELATED"/>
    <property type="match status" value="1"/>
</dbReference>
<keyword evidence="5 10" id="KW-0378">Hydrolase</keyword>
<name>A0ABT7WB23_9FLAO</name>
<dbReference type="SUPFAM" id="SSF52279">
    <property type="entry name" value="Beta-D-glucan exohydrolase, C-terminal domain"/>
    <property type="match status" value="1"/>
</dbReference>
<feature type="region of interest" description="Disordered" evidence="7">
    <location>
        <begin position="183"/>
        <end position="206"/>
    </location>
</feature>
<evidence type="ECO:0000256" key="6">
    <source>
        <dbReference type="ARBA" id="ARBA00023295"/>
    </source>
</evidence>
<dbReference type="GO" id="GO:0016787">
    <property type="term" value="F:hydrolase activity"/>
    <property type="evidence" value="ECO:0007669"/>
    <property type="project" value="UniProtKB-KW"/>
</dbReference>
<sequence length="772" mass="85296">MHKFRNCFLLFPLFIISCTPNKQWTERTHGDTMRFLEVADGPTLGYSASSGVTILERNGLPFKDLNKNGELEVYEDWRQPAGARAQDLASRLTLEEIAGLMLYSRHQAIPADSEGYRAGTYNGKPFQEADTVPFALTDQQQQFLTEDHLRHVLITSVENPGVAARWNNNVQALAESIGFGIPANNSSDPRNGARKDAEYNAGSGGTISQWPEQIGLSATFDPAITRQFGAIASREYRALGITTALSPQIDLATEPRWNRFYGTFGGDPMLATEMAQAYVDGFQGTGEDGGWGAESVNAMVKHWPSGGPEEGGRDGHFAYGKFAVYPGGNFQEHLKPFVEGAFNLKGKTATASAVMPYYTISYGQDTVYSENVGNGFSKYIISDLLREQYGYDGVVCTDWLITRDEGPRPEVFGGKPWGVEALSVTERHFKALEAGVDQFGGNNEKGPVLEAFGMLAEKYGEQEMRARIERSALRLLKNIFQVGLFENPYLEPEVSVKEIGKPEFMEAGYQAQLKSIVMLKNRMGVLPIAKGKKVYIPKRTVPAGVNFFGQPTPEHQEDPVDRSMVEKFYNTTLDPDEADFAMVFIKSPLSNGYSREDREAGGNGYVPISLQLRDYTATDARQKSIAAGDPVIDPEITDRSYLGKTSRSNSFPDLETLFQTRKAMGDKPVILVVTVTNPMVFSDIEPSVDAILTDFGVQVEALMEMVSGTSEPSGLLPMQMPENMATVEKQLEDVPHDMIPYVDAEGNVYDFAFGLNWDGVIQDERVAKYGRN</sequence>
<dbReference type="Gene3D" id="3.40.50.1700">
    <property type="entry name" value="Glycoside hydrolase family 3 C-terminal domain"/>
    <property type="match status" value="1"/>
</dbReference>
<organism evidence="10 11">
    <name type="scientific">Robiginitalea aurantiaca</name>
    <dbReference type="NCBI Taxonomy" id="3056915"/>
    <lineage>
        <taxon>Bacteria</taxon>
        <taxon>Pseudomonadati</taxon>
        <taxon>Bacteroidota</taxon>
        <taxon>Flavobacteriia</taxon>
        <taxon>Flavobacteriales</taxon>
        <taxon>Flavobacteriaceae</taxon>
        <taxon>Robiginitalea</taxon>
    </lineage>
</organism>
<evidence type="ECO:0000256" key="5">
    <source>
        <dbReference type="ARBA" id="ARBA00022801"/>
    </source>
</evidence>
<evidence type="ECO:0000256" key="3">
    <source>
        <dbReference type="ARBA" id="ARBA00012744"/>
    </source>
</evidence>
<dbReference type="PROSITE" id="PS51257">
    <property type="entry name" value="PROKAR_LIPOPROTEIN"/>
    <property type="match status" value="1"/>
</dbReference>